<dbReference type="WBParaSite" id="PDA_v2.g18369.t1">
    <property type="protein sequence ID" value="PDA_v2.g18369.t1"/>
    <property type="gene ID" value="PDA_v2.g18369"/>
</dbReference>
<dbReference type="PANTHER" id="PTHR47324">
    <property type="entry name" value="PROTEIN IRG-7-RELATED"/>
    <property type="match status" value="1"/>
</dbReference>
<name>A0A914PU40_9BILA</name>
<evidence type="ECO:0000313" key="1">
    <source>
        <dbReference type="Proteomes" id="UP000887578"/>
    </source>
</evidence>
<keyword evidence="1" id="KW-1185">Reference proteome</keyword>
<evidence type="ECO:0000313" key="2">
    <source>
        <dbReference type="WBParaSite" id="PDA_v2.g18369.t1"/>
    </source>
</evidence>
<dbReference type="AlphaFoldDB" id="A0A914PU40"/>
<protein>
    <submittedName>
        <fullName evidence="2">IgGFc-binding protein N-terminal domain-containing protein</fullName>
    </submittedName>
</protein>
<dbReference type="InterPro" id="IPR053295">
    <property type="entry name" value="Innate_immunity_reg"/>
</dbReference>
<reference evidence="2" key="1">
    <citation type="submission" date="2022-11" db="UniProtKB">
        <authorList>
            <consortium name="WormBaseParasite"/>
        </authorList>
    </citation>
    <scope>IDENTIFICATION</scope>
</reference>
<accession>A0A914PU40</accession>
<dbReference type="Proteomes" id="UP000887578">
    <property type="component" value="Unplaced"/>
</dbReference>
<dbReference type="PANTHER" id="PTHR47324:SF2">
    <property type="entry name" value="EGF-LIKE DOMAIN-CONTAINING PROTEIN-RELATED"/>
    <property type="match status" value="1"/>
</dbReference>
<organism evidence="1 2">
    <name type="scientific">Panagrolaimus davidi</name>
    <dbReference type="NCBI Taxonomy" id="227884"/>
    <lineage>
        <taxon>Eukaryota</taxon>
        <taxon>Metazoa</taxon>
        <taxon>Ecdysozoa</taxon>
        <taxon>Nematoda</taxon>
        <taxon>Chromadorea</taxon>
        <taxon>Rhabditida</taxon>
        <taxon>Tylenchina</taxon>
        <taxon>Panagrolaimomorpha</taxon>
        <taxon>Panagrolaimoidea</taxon>
        <taxon>Panagrolaimidae</taxon>
        <taxon>Panagrolaimus</taxon>
    </lineage>
</organism>
<sequence length="187" mass="20719">MFVQGSIIILITQSNIEDLDNKNSVFSNIKKKQARIIVLIPDTVNPCGMSWTDPRNQALITLSEISDGALLSLQSRDILNIIFPTFLPTIYRSNILETINVGNCANDEIYVNIGSNSTVFTIVYYGKEPSVSIVDPFNNTYILPNLINSVIHFYGIYRHAVNGKYKIVGSSSAKGDNCILSIYSSFA</sequence>
<proteinExistence type="predicted"/>